<comment type="caution">
    <text evidence="6">The sequence shown here is derived from an EMBL/GenBank/DDBJ whole genome shotgun (WGS) entry which is preliminary data.</text>
</comment>
<keyword evidence="3" id="KW-1133">Transmembrane helix</keyword>
<dbReference type="AlphaFoldDB" id="D6RQ71"/>
<evidence type="ECO:0000256" key="2">
    <source>
        <dbReference type="ARBA" id="ARBA00022553"/>
    </source>
</evidence>
<dbReference type="eggNOG" id="KOG1178">
    <property type="taxonomic scope" value="Eukaryota"/>
</dbReference>
<dbReference type="GeneID" id="9380367"/>
<accession>D6RQ71</accession>
<dbReference type="PANTHER" id="PTHR43439:SF2">
    <property type="entry name" value="ENZYME, PUTATIVE (JCVI)-RELATED"/>
    <property type="match status" value="1"/>
</dbReference>
<dbReference type="HOGENOM" id="CLU_286515_0_0_1"/>
<evidence type="ECO:0000313" key="7">
    <source>
        <dbReference type="Proteomes" id="UP000001861"/>
    </source>
</evidence>
<sequence length="1078" mass="120257">MARNVEELKSRREGAIYSETWRGRLLTIAGRFFAIYCVTRVVSCTYNVLFLPSQRSTSNLHYSDLLSNALAYGISRIPSISIQTDDIASFSRQLSLIFVGIIILTSVRYILRGVSRSKFRRVADAAIPRSDYDRHRQPLGRQSFLDHTGIIRSILQASVRKNVVWTLRGLIHGNAYTRELKFRRWFTRAIPALAVANSRTPPHPLPVNMCADCQNVVPPPTRSLSSATFSRPPLDMSLNLPELVEWHETHSALHPVFAYPVSGGHVEVLRWFEVALLVRHEARRLRTLLESKAVTQGFHIVALVINCVGVTHVIRGSEPGLVSLVSEAVELLKASSTTISLPSVSELPPFTHPRDLVSATDLPYQRRSINEVQLYVHSSGDHGYRLAWSRDASKVRQLRELMGVIYGGGPLNKEVGDSLVSEGIAVYPLYGRNSDWEYFRFASNTTVEMVPSGDGYFEFVMLCNSYNSLRVTNTTIRGRPAYATSDLFEKHPSKPGYWKVYGRFLDSVAPTVQRVNAVVPRHSRILRDMILVSDPGKPFQYTAKGTPRRQIILKDYQAEVASLYKGQKSSPNFDREPAETWDFQSILELVRFVVRKAVDAEILNDDSDLFQHGLDSFHATCVRHALLHNLPSLEQIEHDHAIENFVYRYPTITKLAVFLAHSISGSDTPMSAASVESKVGAMKAMVKVHGRDFLAPAKVCSCVSSSQMLDDEARVVLITGTTGTLGSHLLLELNQDPRIQTIYALNRGRRGGKAALVAQQIAVLSDMDIDGQALLTSERIVLLEADLSATRFGLSPETFEQMKRSVTHIVHNAWPVHFNLSLESFEPSIRDLRCLIDFVLASPRVDKPKFIFTSTIGVFRGSSTHGEFLEESIPPQVAVGMGYTESKWVAEEIILEAVRTANLPALVVRVGQLTSSNGNIWKVGEWFPTLVQGSVLLGCLPQLVGTISWLPAKDAAQVIKEYMDHPWQDPIVHLVHPTPISWEVIESALSHQLNLPVAQYQDWLARLETLESRCHADGTMPSKAMARDALLSHDVSFDFSGKCGEVVFEAAESRGTGLVQRRCGWLDCVLEEIGRVGQ</sequence>
<dbReference type="OrthoDB" id="3026508at2759"/>
<dbReference type="STRING" id="240176.D6RQ71"/>
<reference evidence="6 7" key="1">
    <citation type="journal article" date="2010" name="Proc. Natl. Acad. Sci. U.S.A.">
        <title>Insights into evolution of multicellular fungi from the assembled chromosomes of the mushroom Coprinopsis cinerea (Coprinus cinereus).</title>
        <authorList>
            <person name="Stajich J.E."/>
            <person name="Wilke S.K."/>
            <person name="Ahren D."/>
            <person name="Au C.H."/>
            <person name="Birren B.W."/>
            <person name="Borodovsky M."/>
            <person name="Burns C."/>
            <person name="Canback B."/>
            <person name="Casselton L.A."/>
            <person name="Cheng C.K."/>
            <person name="Deng J."/>
            <person name="Dietrich F.S."/>
            <person name="Fargo D.C."/>
            <person name="Farman M.L."/>
            <person name="Gathman A.C."/>
            <person name="Goldberg J."/>
            <person name="Guigo R."/>
            <person name="Hoegger P.J."/>
            <person name="Hooker J.B."/>
            <person name="Huggins A."/>
            <person name="James T.Y."/>
            <person name="Kamada T."/>
            <person name="Kilaru S."/>
            <person name="Kodira C."/>
            <person name="Kues U."/>
            <person name="Kupfer D."/>
            <person name="Kwan H.S."/>
            <person name="Lomsadze A."/>
            <person name="Li W."/>
            <person name="Lilly W.W."/>
            <person name="Ma L.J."/>
            <person name="Mackey A.J."/>
            <person name="Manning G."/>
            <person name="Martin F."/>
            <person name="Muraguchi H."/>
            <person name="Natvig D.O."/>
            <person name="Palmerini H."/>
            <person name="Ramesh M.A."/>
            <person name="Rehmeyer C.J."/>
            <person name="Roe B.A."/>
            <person name="Shenoy N."/>
            <person name="Stanke M."/>
            <person name="Ter-Hovhannisyan V."/>
            <person name="Tunlid A."/>
            <person name="Velagapudi R."/>
            <person name="Vision T.J."/>
            <person name="Zeng Q."/>
            <person name="Zolan M.E."/>
            <person name="Pukkila P.J."/>
        </authorList>
    </citation>
    <scope>NUCLEOTIDE SEQUENCE [LARGE SCALE GENOMIC DNA]</scope>
    <source>
        <strain evidence="7">Okayama-7 / 130 / ATCC MYA-4618 / FGSC 9003</strain>
    </source>
</reference>
<gene>
    <name evidence="6" type="ORF">CC1G_15246</name>
</gene>
<feature type="domain" description="Thioester reductase (TE)" evidence="4">
    <location>
        <begin position="718"/>
        <end position="951"/>
    </location>
</feature>
<dbReference type="Proteomes" id="UP000001861">
    <property type="component" value="Unassembled WGS sequence"/>
</dbReference>
<evidence type="ECO:0000259" key="4">
    <source>
        <dbReference type="Pfam" id="PF07993"/>
    </source>
</evidence>
<dbReference type="InterPro" id="IPR025969">
    <property type="entry name" value="ABA_GPCR_dom"/>
</dbReference>
<name>D6RQ71_COPC7</name>
<dbReference type="InParanoid" id="D6RQ71"/>
<dbReference type="RefSeq" id="XP_002910338.1">
    <property type="nucleotide sequence ID" value="XM_002910292.1"/>
</dbReference>
<dbReference type="Gene3D" id="3.40.50.720">
    <property type="entry name" value="NAD(P)-binding Rossmann-like Domain"/>
    <property type="match status" value="1"/>
</dbReference>
<dbReference type="KEGG" id="cci:CC1G_15246"/>
<dbReference type="EMBL" id="AACS02000010">
    <property type="protein sequence ID" value="EFI26844.1"/>
    <property type="molecule type" value="Genomic_DNA"/>
</dbReference>
<feature type="transmembrane region" description="Helical" evidence="3">
    <location>
        <begin position="94"/>
        <end position="111"/>
    </location>
</feature>
<keyword evidence="3" id="KW-0812">Transmembrane</keyword>
<keyword evidence="3" id="KW-0472">Membrane</keyword>
<protein>
    <submittedName>
        <fullName evidence="6">ICS</fullName>
    </submittedName>
</protein>
<keyword evidence="2" id="KW-0597">Phosphoprotein</keyword>
<keyword evidence="1" id="KW-0596">Phosphopantetheine</keyword>
<organism evidence="6 7">
    <name type="scientific">Coprinopsis cinerea (strain Okayama-7 / 130 / ATCC MYA-4618 / FGSC 9003)</name>
    <name type="common">Inky cap fungus</name>
    <name type="synonym">Hormographiella aspergillata</name>
    <dbReference type="NCBI Taxonomy" id="240176"/>
    <lineage>
        <taxon>Eukaryota</taxon>
        <taxon>Fungi</taxon>
        <taxon>Dikarya</taxon>
        <taxon>Basidiomycota</taxon>
        <taxon>Agaricomycotina</taxon>
        <taxon>Agaricomycetes</taxon>
        <taxon>Agaricomycetidae</taxon>
        <taxon>Agaricales</taxon>
        <taxon>Agaricineae</taxon>
        <taxon>Psathyrellaceae</taxon>
        <taxon>Coprinopsis</taxon>
    </lineage>
</organism>
<dbReference type="InterPro" id="IPR036291">
    <property type="entry name" value="NAD(P)-bd_dom_sf"/>
</dbReference>
<dbReference type="Pfam" id="PF07993">
    <property type="entry name" value="NAD_binding_4"/>
    <property type="match status" value="1"/>
</dbReference>
<evidence type="ECO:0000256" key="3">
    <source>
        <dbReference type="SAM" id="Phobius"/>
    </source>
</evidence>
<dbReference type="Pfam" id="PF23562">
    <property type="entry name" value="AMP-binding_C_3"/>
    <property type="match status" value="1"/>
</dbReference>
<dbReference type="OMA" id="QTESHIV"/>
<evidence type="ECO:0000313" key="6">
    <source>
        <dbReference type="EMBL" id="EFI26844.1"/>
    </source>
</evidence>
<proteinExistence type="predicted"/>
<feature type="domain" description="Abscisic acid G-protein coupled receptor-like" evidence="5">
    <location>
        <begin position="17"/>
        <end position="116"/>
    </location>
</feature>
<dbReference type="VEuPathDB" id="FungiDB:CC1G_15246"/>
<dbReference type="InterPro" id="IPR051414">
    <property type="entry name" value="Adenylate-forming_Reductase"/>
</dbReference>
<dbReference type="Pfam" id="PF12430">
    <property type="entry name" value="ABA_GPCR"/>
    <property type="match status" value="1"/>
</dbReference>
<evidence type="ECO:0000259" key="5">
    <source>
        <dbReference type="Pfam" id="PF12430"/>
    </source>
</evidence>
<dbReference type="PANTHER" id="PTHR43439">
    <property type="entry name" value="PHENYLACETATE-COENZYME A LIGASE"/>
    <property type="match status" value="1"/>
</dbReference>
<keyword evidence="7" id="KW-1185">Reference proteome</keyword>
<dbReference type="InterPro" id="IPR013120">
    <property type="entry name" value="FAR_NAD-bd"/>
</dbReference>
<dbReference type="SUPFAM" id="SSF51735">
    <property type="entry name" value="NAD(P)-binding Rossmann-fold domains"/>
    <property type="match status" value="1"/>
</dbReference>
<evidence type="ECO:0000256" key="1">
    <source>
        <dbReference type="ARBA" id="ARBA00022450"/>
    </source>
</evidence>